<proteinExistence type="predicted"/>
<gene>
    <name evidence="1" type="ORF">G3M70_04525</name>
</gene>
<evidence type="ECO:0000313" key="2">
    <source>
        <dbReference type="Proteomes" id="UP000594688"/>
    </source>
</evidence>
<dbReference type="InterPro" id="IPR029063">
    <property type="entry name" value="SAM-dependent_MTases_sf"/>
</dbReference>
<dbReference type="Pfam" id="PF13489">
    <property type="entry name" value="Methyltransf_23"/>
    <property type="match status" value="1"/>
</dbReference>
<dbReference type="SUPFAM" id="SSF53335">
    <property type="entry name" value="S-adenosyl-L-methionine-dependent methyltransferases"/>
    <property type="match status" value="1"/>
</dbReference>
<dbReference type="PANTHER" id="PTHR43861">
    <property type="entry name" value="TRANS-ACONITATE 2-METHYLTRANSFERASE-RELATED"/>
    <property type="match status" value="1"/>
</dbReference>
<name>A0A7T0BVG0_9BACT</name>
<dbReference type="Gene3D" id="3.40.50.150">
    <property type="entry name" value="Vaccinia Virus protein VP39"/>
    <property type="match status" value="1"/>
</dbReference>
<keyword evidence="1" id="KW-0489">Methyltransferase</keyword>
<dbReference type="EMBL" id="CP048685">
    <property type="protein sequence ID" value="QPJ61192.1"/>
    <property type="molecule type" value="Genomic_DNA"/>
</dbReference>
<dbReference type="GO" id="GO:0032259">
    <property type="term" value="P:methylation"/>
    <property type="evidence" value="ECO:0007669"/>
    <property type="project" value="UniProtKB-KW"/>
</dbReference>
<evidence type="ECO:0000313" key="1">
    <source>
        <dbReference type="EMBL" id="QPJ61192.1"/>
    </source>
</evidence>
<dbReference type="CDD" id="cd02440">
    <property type="entry name" value="AdoMet_MTases"/>
    <property type="match status" value="1"/>
</dbReference>
<dbReference type="AlphaFoldDB" id="A0A7T0BVG0"/>
<dbReference type="GO" id="GO:0008168">
    <property type="term" value="F:methyltransferase activity"/>
    <property type="evidence" value="ECO:0007669"/>
    <property type="project" value="UniProtKB-KW"/>
</dbReference>
<protein>
    <submittedName>
        <fullName evidence="1">Class I SAM-dependent methyltransferase</fullName>
    </submittedName>
</protein>
<accession>A0A7T0BVG0</accession>
<dbReference type="KEGG" id="nli:G3M70_04525"/>
<dbReference type="PANTHER" id="PTHR43861:SF6">
    <property type="entry name" value="METHYLTRANSFERASE TYPE 11"/>
    <property type="match status" value="1"/>
</dbReference>
<organism evidence="1 2">
    <name type="scientific">Candidatus Nitronauta litoralis</name>
    <dbReference type="NCBI Taxonomy" id="2705533"/>
    <lineage>
        <taxon>Bacteria</taxon>
        <taxon>Pseudomonadati</taxon>
        <taxon>Nitrospinota/Tectimicrobiota group</taxon>
        <taxon>Nitrospinota</taxon>
        <taxon>Nitrospinia</taxon>
        <taxon>Nitrospinales</taxon>
        <taxon>Nitrospinaceae</taxon>
        <taxon>Candidatus Nitronauta</taxon>
    </lineage>
</organism>
<keyword evidence="1" id="KW-0808">Transferase</keyword>
<reference evidence="1 2" key="1">
    <citation type="submission" date="2020-02" db="EMBL/GenBank/DDBJ databases">
        <title>Genomic and physiological characterization of two novel Nitrospinaceae genera.</title>
        <authorList>
            <person name="Mueller A.J."/>
            <person name="Jung M.-Y."/>
            <person name="Strachan C.R."/>
            <person name="Herbold C.W."/>
            <person name="Kirkegaard R.H."/>
            <person name="Daims H."/>
        </authorList>
    </citation>
    <scope>NUCLEOTIDE SEQUENCE [LARGE SCALE GENOMIC DNA]</scope>
    <source>
        <strain evidence="1">EB</strain>
    </source>
</reference>
<sequence>MDTQPQEHCPLCKEAPTIEAVTHHAVFGESLTVAFCGGCELYYLTGLPSSDALQEYYSGEYFDEFETDSWRYRLKCSFAKMRANSQARFILSGYEGQGPGRILEAGSCDGTFLSRFKNRGWETLGLEFNDFMIASALKRFGLHLQKKDVMELVPDEGLFDVIAFPHVLEHMREPVKVLEHCQRLLKPGGMIFIELPQSPLKHEAPEDDYSRYFHTTHLYDFRSKSLARLIEQAGLQSVQIDRFFYSIPAFLQSSSYQLANTLMKGELVEKNLKGILTVFAGVLHLNWRNLMSGDSMERLDLKATWSGLGDNLRVLARPSKVNKVLATRVVEESPAKA</sequence>
<dbReference type="Proteomes" id="UP000594688">
    <property type="component" value="Chromosome"/>
</dbReference>